<dbReference type="EMBL" id="HACG01004419">
    <property type="protein sequence ID" value="CEK51284.1"/>
    <property type="molecule type" value="Transcribed_RNA"/>
</dbReference>
<evidence type="ECO:0000313" key="1">
    <source>
        <dbReference type="EMBL" id="CEK51284.1"/>
    </source>
</evidence>
<proteinExistence type="predicted"/>
<name>A0A0B6Y550_9EUPU</name>
<feature type="non-terminal residue" evidence="1">
    <location>
        <position position="149"/>
    </location>
</feature>
<sequence>SSDTSHLDIANETSTLTVDKLTESMLESAFQEKEFICRQQQQIYEEKTDRKNLFNTDNSPIYFTSTVTMDKETLTMSQINHGCGEDKLREVLDVGSLSSEKCRENIELEVSGENYGRTVEKDDILSNTAGCRNSYENIDKRNICQGGKH</sequence>
<gene>
    <name evidence="1" type="primary">ORF13031</name>
</gene>
<organism evidence="1">
    <name type="scientific">Arion vulgaris</name>
    <dbReference type="NCBI Taxonomy" id="1028688"/>
    <lineage>
        <taxon>Eukaryota</taxon>
        <taxon>Metazoa</taxon>
        <taxon>Spiralia</taxon>
        <taxon>Lophotrochozoa</taxon>
        <taxon>Mollusca</taxon>
        <taxon>Gastropoda</taxon>
        <taxon>Heterobranchia</taxon>
        <taxon>Euthyneura</taxon>
        <taxon>Panpulmonata</taxon>
        <taxon>Eupulmonata</taxon>
        <taxon>Stylommatophora</taxon>
        <taxon>Helicina</taxon>
        <taxon>Arionoidea</taxon>
        <taxon>Arionidae</taxon>
        <taxon>Arion</taxon>
    </lineage>
</organism>
<reference evidence="1" key="1">
    <citation type="submission" date="2014-12" db="EMBL/GenBank/DDBJ databases">
        <title>Insight into the proteome of Arion vulgaris.</title>
        <authorList>
            <person name="Aradska J."/>
            <person name="Bulat T."/>
            <person name="Smidak R."/>
            <person name="Sarate P."/>
            <person name="Gangsoo J."/>
            <person name="Sialana F."/>
            <person name="Bilban M."/>
            <person name="Lubec G."/>
        </authorList>
    </citation>
    <scope>NUCLEOTIDE SEQUENCE</scope>
    <source>
        <tissue evidence="1">Skin</tissue>
    </source>
</reference>
<accession>A0A0B6Y550</accession>
<protein>
    <submittedName>
        <fullName evidence="1">Uncharacterized protein</fullName>
    </submittedName>
</protein>
<dbReference type="AlphaFoldDB" id="A0A0B6Y550"/>
<feature type="non-terminal residue" evidence="1">
    <location>
        <position position="1"/>
    </location>
</feature>